<dbReference type="GO" id="GO:0008840">
    <property type="term" value="F:4-hydroxy-tetrahydrodipicolinate synthase activity"/>
    <property type="evidence" value="ECO:0007669"/>
    <property type="project" value="TreeGrafter"/>
</dbReference>
<accession>A0A1X7LB76</accession>
<dbReference type="SMART" id="SM01130">
    <property type="entry name" value="DHDPS"/>
    <property type="match status" value="1"/>
</dbReference>
<dbReference type="PANTHER" id="PTHR12128">
    <property type="entry name" value="DIHYDRODIPICOLINATE SYNTHASE"/>
    <property type="match status" value="1"/>
</dbReference>
<gene>
    <name evidence="3" type="ORF">SAMN06265784_105326</name>
</gene>
<dbReference type="AlphaFoldDB" id="A0A1X7LB76"/>
<evidence type="ECO:0000256" key="2">
    <source>
        <dbReference type="ARBA" id="ARBA00023239"/>
    </source>
</evidence>
<keyword evidence="4" id="KW-1185">Reference proteome</keyword>
<dbReference type="InterPro" id="IPR002220">
    <property type="entry name" value="DapA-like"/>
</dbReference>
<comment type="similarity">
    <text evidence="1">Belongs to the DapA family.</text>
</comment>
<evidence type="ECO:0000256" key="1">
    <source>
        <dbReference type="ARBA" id="ARBA00007592"/>
    </source>
</evidence>
<dbReference type="GO" id="GO:0005829">
    <property type="term" value="C:cytosol"/>
    <property type="evidence" value="ECO:0007669"/>
    <property type="project" value="TreeGrafter"/>
</dbReference>
<dbReference type="InterPro" id="IPR013785">
    <property type="entry name" value="Aldolase_TIM"/>
</dbReference>
<name>A0A1X7LB76_9BURK</name>
<organism evidence="3 4">
    <name type="scientific">Paraburkholderia susongensis</name>
    <dbReference type="NCBI Taxonomy" id="1515439"/>
    <lineage>
        <taxon>Bacteria</taxon>
        <taxon>Pseudomonadati</taxon>
        <taxon>Pseudomonadota</taxon>
        <taxon>Betaproteobacteria</taxon>
        <taxon>Burkholderiales</taxon>
        <taxon>Burkholderiaceae</taxon>
        <taxon>Paraburkholderia</taxon>
    </lineage>
</organism>
<dbReference type="Gene3D" id="3.20.20.70">
    <property type="entry name" value="Aldolase class I"/>
    <property type="match status" value="1"/>
</dbReference>
<protein>
    <submittedName>
        <fullName evidence="3">4-hydroxy-tetrahydrodipicolinate synthase</fullName>
    </submittedName>
</protein>
<proteinExistence type="inferred from homology"/>
<dbReference type="Pfam" id="PF00701">
    <property type="entry name" value="DHDPS"/>
    <property type="match status" value="1"/>
</dbReference>
<dbReference type="CDD" id="cd00408">
    <property type="entry name" value="DHDPS-like"/>
    <property type="match status" value="1"/>
</dbReference>
<dbReference type="Proteomes" id="UP000193228">
    <property type="component" value="Unassembled WGS sequence"/>
</dbReference>
<evidence type="ECO:0000313" key="4">
    <source>
        <dbReference type="Proteomes" id="UP000193228"/>
    </source>
</evidence>
<dbReference type="SUPFAM" id="SSF51569">
    <property type="entry name" value="Aldolase"/>
    <property type="match status" value="1"/>
</dbReference>
<dbReference type="STRING" id="1515439.SAMN06265784_105326"/>
<evidence type="ECO:0000313" key="3">
    <source>
        <dbReference type="EMBL" id="SMG50797.1"/>
    </source>
</evidence>
<reference evidence="4" key="1">
    <citation type="submission" date="2017-04" db="EMBL/GenBank/DDBJ databases">
        <authorList>
            <person name="Varghese N."/>
            <person name="Submissions S."/>
        </authorList>
    </citation>
    <scope>NUCLEOTIDE SEQUENCE [LARGE SCALE GENOMIC DNA]</scope>
    <source>
        <strain evidence="4">LMG 29540</strain>
    </source>
</reference>
<keyword evidence="2" id="KW-0456">Lyase</keyword>
<dbReference type="EMBL" id="FXAT01000005">
    <property type="protein sequence ID" value="SMG50797.1"/>
    <property type="molecule type" value="Genomic_DNA"/>
</dbReference>
<dbReference type="PANTHER" id="PTHR12128:SF66">
    <property type="entry name" value="4-HYDROXY-2-OXOGLUTARATE ALDOLASE, MITOCHONDRIAL"/>
    <property type="match status" value="1"/>
</dbReference>
<sequence length="359" mass="38934">METIQYTFGGGRRIVGSNHLAWDRRHSLTCAALLRHTRIQQPGTDTIAMTQPSRPAAALRGVFPVVPTIFDDAGRLDLEGQKRCIDFMIDAGSNGLCVLANFSEQFVLSDDERSTLMHLALEHVAGRVPVIVTTTHFSSYQCAERSRAAQDAGAAMVMIMPPYHGATIRIGERGIDEFYRTVSDAIQIPIMIQDAPVSGTALSAPFLAHMAREIDNVSYFKIETPQAANKLRELIELGGDAVVGPWDGEEAITLMADLDAGATGSMTGGGYADGIRLIVDAYAAGDTEAAAAHYQQWLPLINYENRQGGLASCKALMKEGGVIRSDAVRHPLPQMHPATRDGLLRIARGLDPLVLRWGR</sequence>